<sequence length="403" mass="46772">MIRLLFSTWNILQRNKIDKKHVVYVHVNKTYATHSSLALTDVNWNKTRDSAFQQPKNNAMGIDHLPSSFTFLINPAQTCSFMKSTSESVILVGVESSPSHFDSRSAIRQTWANRNLLINHSTRVVFLVGIPESAEIQKELSRESLQYDDLVQGSFQEHYRNLTRKTIMFLRWSYYFCSSANFIIKTDDDVFVNLMNIIPQIRSLPKVDMYLGQQRGKRAPVIRNPKHKWYTSQDDFPDEYYPSYNLGVLYIISGDLSRRCYEHISENLTGYISSEDAYIGVIMSKLGVPPSTYSQFNLDGSALNQPHLYWEYPVIHNVSAKMMVDYWSSLEEIRSRDIDKLFNKNTDAEMTLLEDVFLAVVVTTPASHRRWRNNYRQVVKPVSIMKDNRINVVQFVCKTDNEV</sequence>
<reference evidence="12" key="1">
    <citation type="submission" date="2025-08" db="UniProtKB">
        <authorList>
            <consortium name="RefSeq"/>
        </authorList>
    </citation>
    <scope>IDENTIFICATION</scope>
    <source>
        <tissue evidence="12">Testes</tissue>
    </source>
</reference>
<comment type="subcellular location">
    <subcellularLocation>
        <location evidence="1 10">Golgi apparatus membrane</location>
        <topology evidence="1 10">Single-pass type II membrane protein</topology>
    </subcellularLocation>
</comment>
<evidence type="ECO:0000313" key="11">
    <source>
        <dbReference type="Proteomes" id="UP000694865"/>
    </source>
</evidence>
<evidence type="ECO:0000256" key="4">
    <source>
        <dbReference type="ARBA" id="ARBA00022679"/>
    </source>
</evidence>
<dbReference type="GeneID" id="100369737"/>
<evidence type="ECO:0000256" key="9">
    <source>
        <dbReference type="ARBA" id="ARBA00023136"/>
    </source>
</evidence>
<dbReference type="RefSeq" id="XP_002741071.1">
    <property type="nucleotide sequence ID" value="XM_002741025.1"/>
</dbReference>
<feature type="non-terminal residue" evidence="12">
    <location>
        <position position="403"/>
    </location>
</feature>
<keyword evidence="9" id="KW-0472">Membrane</keyword>
<dbReference type="PANTHER" id="PTHR11214">
    <property type="entry name" value="BETA-1,3-N-ACETYLGLUCOSAMINYLTRANSFERASE"/>
    <property type="match status" value="1"/>
</dbReference>
<evidence type="ECO:0000256" key="6">
    <source>
        <dbReference type="ARBA" id="ARBA00022968"/>
    </source>
</evidence>
<keyword evidence="4" id="KW-0808">Transferase</keyword>
<evidence type="ECO:0000256" key="8">
    <source>
        <dbReference type="ARBA" id="ARBA00023034"/>
    </source>
</evidence>
<evidence type="ECO:0000313" key="12">
    <source>
        <dbReference type="RefSeq" id="XP_002741071.1"/>
    </source>
</evidence>
<evidence type="ECO:0000256" key="7">
    <source>
        <dbReference type="ARBA" id="ARBA00022989"/>
    </source>
</evidence>
<keyword evidence="7" id="KW-1133">Transmembrane helix</keyword>
<dbReference type="Gene3D" id="3.90.550.50">
    <property type="match status" value="1"/>
</dbReference>
<accession>A0ABM0GZV0</accession>
<dbReference type="EC" id="2.4.1.-" evidence="10"/>
<name>A0ABM0GZV0_SACKO</name>
<evidence type="ECO:0000256" key="2">
    <source>
        <dbReference type="ARBA" id="ARBA00008661"/>
    </source>
</evidence>
<protein>
    <recommendedName>
        <fullName evidence="10">Hexosyltransferase</fullName>
        <ecNumber evidence="10">2.4.1.-</ecNumber>
    </recommendedName>
</protein>
<keyword evidence="6" id="KW-0735">Signal-anchor</keyword>
<keyword evidence="11" id="KW-1185">Reference proteome</keyword>
<evidence type="ECO:0000256" key="1">
    <source>
        <dbReference type="ARBA" id="ARBA00004323"/>
    </source>
</evidence>
<comment type="similarity">
    <text evidence="2 10">Belongs to the glycosyltransferase 31 family.</text>
</comment>
<proteinExistence type="inferred from homology"/>
<keyword evidence="3 10" id="KW-0328">Glycosyltransferase</keyword>
<keyword evidence="5" id="KW-0812">Transmembrane</keyword>
<gene>
    <name evidence="12" type="primary">LOC100369737</name>
</gene>
<organism evidence="11 12">
    <name type="scientific">Saccoglossus kowalevskii</name>
    <name type="common">Acorn worm</name>
    <dbReference type="NCBI Taxonomy" id="10224"/>
    <lineage>
        <taxon>Eukaryota</taxon>
        <taxon>Metazoa</taxon>
        <taxon>Hemichordata</taxon>
        <taxon>Enteropneusta</taxon>
        <taxon>Harrimaniidae</taxon>
        <taxon>Saccoglossus</taxon>
    </lineage>
</organism>
<dbReference type="PANTHER" id="PTHR11214:SF3">
    <property type="entry name" value="BETA-1,3-GALACTOSYLTRANSFERASE 6"/>
    <property type="match status" value="1"/>
</dbReference>
<evidence type="ECO:0000256" key="5">
    <source>
        <dbReference type="ARBA" id="ARBA00022692"/>
    </source>
</evidence>
<evidence type="ECO:0000256" key="3">
    <source>
        <dbReference type="ARBA" id="ARBA00022676"/>
    </source>
</evidence>
<evidence type="ECO:0000256" key="10">
    <source>
        <dbReference type="RuleBase" id="RU363063"/>
    </source>
</evidence>
<dbReference type="Pfam" id="PF01762">
    <property type="entry name" value="Galactosyl_T"/>
    <property type="match status" value="1"/>
</dbReference>
<dbReference type="InterPro" id="IPR002659">
    <property type="entry name" value="Glyco_trans_31"/>
</dbReference>
<keyword evidence="8 10" id="KW-0333">Golgi apparatus</keyword>
<dbReference type="Proteomes" id="UP000694865">
    <property type="component" value="Unplaced"/>
</dbReference>